<evidence type="ECO:0000256" key="2">
    <source>
        <dbReference type="ARBA" id="ARBA00022801"/>
    </source>
</evidence>
<evidence type="ECO:0000256" key="1">
    <source>
        <dbReference type="ARBA" id="ARBA00022722"/>
    </source>
</evidence>
<dbReference type="CDD" id="cd06127">
    <property type="entry name" value="DEDDh"/>
    <property type="match status" value="1"/>
</dbReference>
<dbReference type="GO" id="GO:0003676">
    <property type="term" value="F:nucleic acid binding"/>
    <property type="evidence" value="ECO:0007669"/>
    <property type="project" value="InterPro"/>
</dbReference>
<dbReference type="PANTHER" id="PTHR30231">
    <property type="entry name" value="DNA POLYMERASE III SUBUNIT EPSILON"/>
    <property type="match status" value="1"/>
</dbReference>
<keyword evidence="2" id="KW-0378">Hydrolase</keyword>
<dbReference type="InterPro" id="IPR013520">
    <property type="entry name" value="Ribonucl_H"/>
</dbReference>
<evidence type="ECO:0000256" key="4">
    <source>
        <dbReference type="SAM" id="MobiDB-lite"/>
    </source>
</evidence>
<dbReference type="RefSeq" id="WP_342773148.1">
    <property type="nucleotide sequence ID" value="NZ_BAAARP010000002.1"/>
</dbReference>
<evidence type="ECO:0000313" key="6">
    <source>
        <dbReference type="EMBL" id="TDS77354.1"/>
    </source>
</evidence>
<organism evidence="6 7">
    <name type="scientific">Amnibacterium kyonggiense</name>
    <dbReference type="NCBI Taxonomy" id="595671"/>
    <lineage>
        <taxon>Bacteria</taxon>
        <taxon>Bacillati</taxon>
        <taxon>Actinomycetota</taxon>
        <taxon>Actinomycetes</taxon>
        <taxon>Micrococcales</taxon>
        <taxon>Microbacteriaceae</taxon>
        <taxon>Amnibacterium</taxon>
    </lineage>
</organism>
<dbReference type="InterPro" id="IPR012337">
    <property type="entry name" value="RNaseH-like_sf"/>
</dbReference>
<dbReference type="Gene3D" id="3.30.420.10">
    <property type="entry name" value="Ribonuclease H-like superfamily/Ribonuclease H"/>
    <property type="match status" value="1"/>
</dbReference>
<keyword evidence="3" id="KW-0269">Exonuclease</keyword>
<dbReference type="NCBIfam" id="NF005927">
    <property type="entry name" value="PRK07942.1"/>
    <property type="match status" value="1"/>
</dbReference>
<dbReference type="InterPro" id="IPR036397">
    <property type="entry name" value="RNaseH_sf"/>
</dbReference>
<keyword evidence="1" id="KW-0540">Nuclease</keyword>
<dbReference type="SUPFAM" id="SSF53098">
    <property type="entry name" value="Ribonuclease H-like"/>
    <property type="match status" value="1"/>
</dbReference>
<proteinExistence type="predicted"/>
<accession>A0A4V3EAU5</accession>
<evidence type="ECO:0000313" key="7">
    <source>
        <dbReference type="Proteomes" id="UP000295344"/>
    </source>
</evidence>
<dbReference type="GO" id="GO:0005829">
    <property type="term" value="C:cytosol"/>
    <property type="evidence" value="ECO:0007669"/>
    <property type="project" value="TreeGrafter"/>
</dbReference>
<evidence type="ECO:0000259" key="5">
    <source>
        <dbReference type="SMART" id="SM00479"/>
    </source>
</evidence>
<dbReference type="EMBL" id="SOAM01000002">
    <property type="protein sequence ID" value="TDS77354.1"/>
    <property type="molecule type" value="Genomic_DNA"/>
</dbReference>
<gene>
    <name evidence="6" type="ORF">CLV52_2298</name>
</gene>
<name>A0A4V3EAU5_9MICO</name>
<feature type="domain" description="Exonuclease" evidence="5">
    <location>
        <begin position="117"/>
        <end position="293"/>
    </location>
</feature>
<dbReference type="Pfam" id="PF00929">
    <property type="entry name" value="RNase_T"/>
    <property type="match status" value="1"/>
</dbReference>
<dbReference type="GO" id="GO:0008408">
    <property type="term" value="F:3'-5' exonuclease activity"/>
    <property type="evidence" value="ECO:0007669"/>
    <property type="project" value="TreeGrafter"/>
</dbReference>
<keyword evidence="7" id="KW-1185">Reference proteome</keyword>
<dbReference type="SMART" id="SM00479">
    <property type="entry name" value="EXOIII"/>
    <property type="match status" value="1"/>
</dbReference>
<dbReference type="Proteomes" id="UP000295344">
    <property type="component" value="Unassembled WGS sequence"/>
</dbReference>
<sequence>MPGLRDVVVPVVIGGGLGLALRAARAVSERRRTVERVQDTPTLLFDLEAPAEPAEPAEPAVVSTWRPPAPEPAAVPVPLLLLEDATPDPAPQPEPQAGAEASAPPVPERPLPAWASALGVFDLETTGIDTSTARIVTAHVGVIDETGAVVERKDWIVNPGVPIPEGAAAVHGITDDRAQRFGRPPGEVVAEILAAIRSVFLRGFPLVVYNAPYDLTLLAAEAERHRLWPLEVTAPIVDPFVLDKEVDRFRKGKRTLTAAAAEYGVDLTDAHDAGADAIAAGRLAQAIARRHPDALAMEAQELHDAQVAWCADQAERFQAYMREKRDPGFTASGGWPRR</sequence>
<dbReference type="AlphaFoldDB" id="A0A4V3EAU5"/>
<dbReference type="PANTHER" id="PTHR30231:SF4">
    <property type="entry name" value="PROTEIN NEN2"/>
    <property type="match status" value="1"/>
</dbReference>
<feature type="region of interest" description="Disordered" evidence="4">
    <location>
        <begin position="83"/>
        <end position="108"/>
    </location>
</feature>
<comment type="caution">
    <text evidence="6">The sequence shown here is derived from an EMBL/GenBank/DDBJ whole genome shotgun (WGS) entry which is preliminary data.</text>
</comment>
<reference evidence="6 7" key="1">
    <citation type="submission" date="2019-03" db="EMBL/GenBank/DDBJ databases">
        <title>Genomic Encyclopedia of Archaeal and Bacterial Type Strains, Phase II (KMG-II): from individual species to whole genera.</title>
        <authorList>
            <person name="Goeker M."/>
        </authorList>
    </citation>
    <scope>NUCLEOTIDE SEQUENCE [LARGE SCALE GENOMIC DNA]</scope>
    <source>
        <strain evidence="6 7">DSM 24782</strain>
    </source>
</reference>
<evidence type="ECO:0000256" key="3">
    <source>
        <dbReference type="ARBA" id="ARBA00022839"/>
    </source>
</evidence>
<protein>
    <submittedName>
        <fullName evidence="6">DNA polymerase III epsilon subunit-like protein</fullName>
    </submittedName>
</protein>